<proteinExistence type="predicted"/>
<accession>A0ABY3AB20</accession>
<gene>
    <name evidence="1" type="ORF">GQ41_2586</name>
</gene>
<comment type="caution">
    <text evidence="1">The sequence shown here is derived from an EMBL/GenBank/DDBJ whole genome shotgun (WGS) entry which is preliminary data.</text>
</comment>
<dbReference type="EMBL" id="VHIF01000001">
    <property type="protein sequence ID" value="TQO37957.1"/>
    <property type="molecule type" value="Genomic_DNA"/>
</dbReference>
<organism evidence="1 2">
    <name type="scientific">Arenibacter algicola</name>
    <dbReference type="NCBI Taxonomy" id="616991"/>
    <lineage>
        <taxon>Bacteria</taxon>
        <taxon>Pseudomonadati</taxon>
        <taxon>Bacteroidota</taxon>
        <taxon>Flavobacteriia</taxon>
        <taxon>Flavobacteriales</taxon>
        <taxon>Flavobacteriaceae</taxon>
        <taxon>Arenibacter</taxon>
    </lineage>
</organism>
<evidence type="ECO:0000313" key="1">
    <source>
        <dbReference type="EMBL" id="TQO37957.1"/>
    </source>
</evidence>
<reference evidence="1 2" key="1">
    <citation type="submission" date="2019-06" db="EMBL/GenBank/DDBJ databases">
        <title>A large-scale integrated study on North Sea by COGITO (Coastal Microbe Genomic &amp; Taxonomic Observatory).</title>
        <authorList>
            <person name="Teeling H."/>
        </authorList>
    </citation>
    <scope>NUCLEOTIDE SEQUENCE [LARGE SCALE GENOMIC DNA]</scope>
    <source>
        <strain evidence="1 2">MAR_2009_79</strain>
    </source>
</reference>
<protein>
    <submittedName>
        <fullName evidence="1">Uncharacterized protein</fullName>
    </submittedName>
</protein>
<sequence length="72" mass="8241">MGYVNYKNRLKSSFLTVWIISSLCKRNLPSNGFTCNFTIAKATKKQSQSTFVKLVYQIGLPKIHKFMVPPNI</sequence>
<evidence type="ECO:0000313" key="2">
    <source>
        <dbReference type="Proteomes" id="UP000315363"/>
    </source>
</evidence>
<name>A0ABY3AB20_9FLAO</name>
<keyword evidence="2" id="KW-1185">Reference proteome</keyword>
<dbReference type="Proteomes" id="UP000315363">
    <property type="component" value="Unassembled WGS sequence"/>
</dbReference>